<dbReference type="PROSITE" id="PS51257">
    <property type="entry name" value="PROKAR_LIPOPROTEIN"/>
    <property type="match status" value="1"/>
</dbReference>
<feature type="chain" id="PRO_5042207839" evidence="2">
    <location>
        <begin position="23"/>
        <end position="210"/>
    </location>
</feature>
<evidence type="ECO:0000313" key="3">
    <source>
        <dbReference type="EMBL" id="APH55270.1"/>
    </source>
</evidence>
<accession>A0AAC9K8H8</accession>
<evidence type="ECO:0000256" key="2">
    <source>
        <dbReference type="SAM" id="SignalP"/>
    </source>
</evidence>
<name>A0AAC9K8H8_9PROT</name>
<dbReference type="EMBL" id="CP018191">
    <property type="protein sequence ID" value="APH55270.1"/>
    <property type="molecule type" value="Genomic_DNA"/>
</dbReference>
<dbReference type="AlphaFoldDB" id="A0AAC9K8H8"/>
<dbReference type="Proteomes" id="UP000182373">
    <property type="component" value="Chromosome"/>
</dbReference>
<organism evidence="3 4">
    <name type="scientific">Granulibacter bethesdensis</name>
    <dbReference type="NCBI Taxonomy" id="364410"/>
    <lineage>
        <taxon>Bacteria</taxon>
        <taxon>Pseudomonadati</taxon>
        <taxon>Pseudomonadota</taxon>
        <taxon>Alphaproteobacteria</taxon>
        <taxon>Acetobacterales</taxon>
        <taxon>Acetobacteraceae</taxon>
        <taxon>Granulibacter</taxon>
    </lineage>
</organism>
<keyword evidence="2" id="KW-0732">Signal</keyword>
<gene>
    <name evidence="3" type="ORF">GbCGDNIH9_1954</name>
</gene>
<protein>
    <submittedName>
        <fullName evidence="3">Secreted protein</fullName>
    </submittedName>
</protein>
<feature type="signal peptide" evidence="2">
    <location>
        <begin position="1"/>
        <end position="22"/>
    </location>
</feature>
<dbReference type="RefSeq" id="WP_072573096.1">
    <property type="nucleotide sequence ID" value="NZ_CP018191.1"/>
</dbReference>
<evidence type="ECO:0000256" key="1">
    <source>
        <dbReference type="SAM" id="MobiDB-lite"/>
    </source>
</evidence>
<feature type="region of interest" description="Disordered" evidence="1">
    <location>
        <begin position="101"/>
        <end position="122"/>
    </location>
</feature>
<sequence>MKYGTFLALFVALGLLAACAQAGEQPVLQCAHDTDITYRIQHDGAMTTERVRWLASRQIQRIDPPQGGLYMLINRADMHIALVDPLRHGVLDIEASDPRPQVVGKSKMPEIDPLSGPSTPEMQYEKAGSRIVDGLPCTEWVVTADGKTATPKTAPAAMCMTSDGMLLQVRIGEQIMAQAVSVSTEKLDPDLFTIPASYAHTTPEALKASP</sequence>
<reference evidence="4" key="1">
    <citation type="submission" date="2016-11" db="EMBL/GenBank/DDBJ databases">
        <title>Comparative genomic and phenotypic analysis of Granulibacter bethesdensis clinical isolates from patients with chronic granulomatous disease.</title>
        <authorList>
            <person name="Zarember K.A."/>
            <person name="Porcella S.F."/>
            <person name="Chu J."/>
            <person name="Ding L."/>
            <person name="Dahlstrom E."/>
            <person name="Barbian K."/>
            <person name="Martens C."/>
            <person name="Sykora L."/>
            <person name="Kramer S."/>
            <person name="Pettinato A.M."/>
            <person name="Hong H."/>
            <person name="Wald G."/>
            <person name="Berg L.J."/>
            <person name="Rogge L.S."/>
            <person name="Greenberg D.E."/>
            <person name="Falcone E.L."/>
            <person name="Neves J.F."/>
            <person name="Simoes M.J."/>
            <person name="Casal M."/>
            <person name="Rodriguez-Lopez F.C."/>
            <person name="Zelazny A."/>
            <person name="Gallin J.I."/>
            <person name="Holland S.M."/>
        </authorList>
    </citation>
    <scope>NUCLEOTIDE SEQUENCE [LARGE SCALE GENOMIC DNA]</scope>
    <source>
        <strain evidence="4">NIH9.1</strain>
    </source>
</reference>
<proteinExistence type="predicted"/>
<evidence type="ECO:0000313" key="4">
    <source>
        <dbReference type="Proteomes" id="UP000182373"/>
    </source>
</evidence>